<keyword evidence="2" id="KW-0732">Signal</keyword>
<gene>
    <name evidence="3" type="ORF">MUN33_02950</name>
</gene>
<dbReference type="RefSeq" id="WP_244803414.1">
    <property type="nucleotide sequence ID" value="NZ_JALIEA010000010.1"/>
</dbReference>
<keyword evidence="4" id="KW-1185">Reference proteome</keyword>
<name>A0A9X1WFG9_9CORY</name>
<feature type="compositionally biased region" description="Low complexity" evidence="1">
    <location>
        <begin position="35"/>
        <end position="52"/>
    </location>
</feature>
<accession>A0A9X1WFG9</accession>
<evidence type="ECO:0000256" key="1">
    <source>
        <dbReference type="SAM" id="MobiDB-lite"/>
    </source>
</evidence>
<feature type="signal peptide" evidence="2">
    <location>
        <begin position="1"/>
        <end position="24"/>
    </location>
</feature>
<comment type="caution">
    <text evidence="3">The sequence shown here is derived from an EMBL/GenBank/DDBJ whole genome shotgun (WGS) entry which is preliminary data.</text>
</comment>
<sequence>MTRHRSVAASLAAVLALGAVTACSDDDSTADPSFTTETTTTTETSTTSATSEPEIPEGHIAVSSSGGGPIALTTRDTPEGEPQQVTGRLIVGPGSCFALKRPNGRGNDGENAPRPLVLPVGSEFVTRGDRPSVTLPGKDTVYVGETMDVEAVSMPFNELDGLPDPCARGAAESGLVVN</sequence>
<evidence type="ECO:0000313" key="3">
    <source>
        <dbReference type="EMBL" id="MCJ7857675.1"/>
    </source>
</evidence>
<proteinExistence type="predicted"/>
<dbReference type="Proteomes" id="UP001139207">
    <property type="component" value="Unassembled WGS sequence"/>
</dbReference>
<dbReference type="AlphaFoldDB" id="A0A9X1WFG9"/>
<dbReference type="EMBL" id="JALIEA010000010">
    <property type="protein sequence ID" value="MCJ7857675.1"/>
    <property type="molecule type" value="Genomic_DNA"/>
</dbReference>
<organism evidence="3 4">
    <name type="scientific">Corynebacterium kalidii</name>
    <dbReference type="NCBI Taxonomy" id="2931982"/>
    <lineage>
        <taxon>Bacteria</taxon>
        <taxon>Bacillati</taxon>
        <taxon>Actinomycetota</taxon>
        <taxon>Actinomycetes</taxon>
        <taxon>Mycobacteriales</taxon>
        <taxon>Corynebacteriaceae</taxon>
        <taxon>Corynebacterium</taxon>
    </lineage>
</organism>
<evidence type="ECO:0000256" key="2">
    <source>
        <dbReference type="SAM" id="SignalP"/>
    </source>
</evidence>
<dbReference type="PROSITE" id="PS51257">
    <property type="entry name" value="PROKAR_LIPOPROTEIN"/>
    <property type="match status" value="1"/>
</dbReference>
<reference evidence="3" key="1">
    <citation type="submission" date="2022-04" db="EMBL/GenBank/DDBJ databases">
        <title>Corynebacterium kalidii LD5P10.</title>
        <authorList>
            <person name="Sun J.Q."/>
        </authorList>
    </citation>
    <scope>NUCLEOTIDE SEQUENCE</scope>
    <source>
        <strain evidence="3">LD5P10</strain>
    </source>
</reference>
<protein>
    <submittedName>
        <fullName evidence="3">Uncharacterized protein</fullName>
    </submittedName>
</protein>
<feature type="region of interest" description="Disordered" evidence="1">
    <location>
        <begin position="23"/>
        <end position="85"/>
    </location>
</feature>
<evidence type="ECO:0000313" key="4">
    <source>
        <dbReference type="Proteomes" id="UP001139207"/>
    </source>
</evidence>
<feature type="chain" id="PRO_5040932826" evidence="2">
    <location>
        <begin position="25"/>
        <end position="178"/>
    </location>
</feature>